<comment type="subcellular location">
    <subcellularLocation>
        <location evidence="1">Nucleus</location>
    </subcellularLocation>
</comment>
<gene>
    <name evidence="8" type="ORF">Daus18300_012062</name>
</gene>
<feature type="domain" description="Zn(2)-C6 fungal-type" evidence="7">
    <location>
        <begin position="15"/>
        <end position="45"/>
    </location>
</feature>
<evidence type="ECO:0000256" key="3">
    <source>
        <dbReference type="ARBA" id="ARBA00023125"/>
    </source>
</evidence>
<feature type="region of interest" description="Disordered" evidence="6">
    <location>
        <begin position="42"/>
        <end position="99"/>
    </location>
</feature>
<dbReference type="Gene3D" id="4.10.240.10">
    <property type="entry name" value="Zn(2)-C6 fungal-type DNA-binding domain"/>
    <property type="match status" value="1"/>
</dbReference>
<proteinExistence type="predicted"/>
<keyword evidence="4" id="KW-0804">Transcription</keyword>
<accession>A0ABR3W4K0</accession>
<organism evidence="8 9">
    <name type="scientific">Diaporthe australafricana</name>
    <dbReference type="NCBI Taxonomy" id="127596"/>
    <lineage>
        <taxon>Eukaryota</taxon>
        <taxon>Fungi</taxon>
        <taxon>Dikarya</taxon>
        <taxon>Ascomycota</taxon>
        <taxon>Pezizomycotina</taxon>
        <taxon>Sordariomycetes</taxon>
        <taxon>Sordariomycetidae</taxon>
        <taxon>Diaporthales</taxon>
        <taxon>Diaporthaceae</taxon>
        <taxon>Diaporthe</taxon>
    </lineage>
</organism>
<comment type="caution">
    <text evidence="8">The sequence shown here is derived from an EMBL/GenBank/DDBJ whole genome shotgun (WGS) entry which is preliminary data.</text>
</comment>
<feature type="compositionally biased region" description="Acidic residues" evidence="6">
    <location>
        <begin position="127"/>
        <end position="137"/>
    </location>
</feature>
<dbReference type="SUPFAM" id="SSF57701">
    <property type="entry name" value="Zn2/Cys6 DNA-binding domain"/>
    <property type="match status" value="1"/>
</dbReference>
<dbReference type="PROSITE" id="PS00463">
    <property type="entry name" value="ZN2_CY6_FUNGAL_1"/>
    <property type="match status" value="1"/>
</dbReference>
<dbReference type="InterPro" id="IPR036864">
    <property type="entry name" value="Zn2-C6_fun-type_DNA-bd_sf"/>
</dbReference>
<evidence type="ECO:0000256" key="2">
    <source>
        <dbReference type="ARBA" id="ARBA00023015"/>
    </source>
</evidence>
<dbReference type="EMBL" id="JAWRVE010000156">
    <property type="protein sequence ID" value="KAL1852818.1"/>
    <property type="molecule type" value="Genomic_DNA"/>
</dbReference>
<protein>
    <recommendedName>
        <fullName evidence="7">Zn(2)-C6 fungal-type domain-containing protein</fullName>
    </recommendedName>
</protein>
<evidence type="ECO:0000256" key="1">
    <source>
        <dbReference type="ARBA" id="ARBA00004123"/>
    </source>
</evidence>
<feature type="compositionally biased region" description="Low complexity" evidence="6">
    <location>
        <begin position="639"/>
        <end position="670"/>
    </location>
</feature>
<reference evidence="8 9" key="1">
    <citation type="journal article" date="2024" name="IMA Fungus">
        <title>IMA Genome - F19 : A genome assembly and annotation guide to empower mycologists, including annotated draft genome sequences of Ceratocystis pirilliformis, Diaporthe australafricana, Fusarium ophioides, Paecilomyces lecythidis, and Sporothrix stenoceras.</title>
        <authorList>
            <person name="Aylward J."/>
            <person name="Wilson A.M."/>
            <person name="Visagie C.M."/>
            <person name="Spraker J."/>
            <person name="Barnes I."/>
            <person name="Buitendag C."/>
            <person name="Ceriani C."/>
            <person name="Del Mar Angel L."/>
            <person name="du Plessis D."/>
            <person name="Fuchs T."/>
            <person name="Gasser K."/>
            <person name="Kramer D."/>
            <person name="Li W."/>
            <person name="Munsamy K."/>
            <person name="Piso A."/>
            <person name="Price J.L."/>
            <person name="Sonnekus B."/>
            <person name="Thomas C."/>
            <person name="van der Nest A."/>
            <person name="van Dijk A."/>
            <person name="van Heerden A."/>
            <person name="van Vuuren N."/>
            <person name="Yilmaz N."/>
            <person name="Duong T.A."/>
            <person name="van der Merwe N.A."/>
            <person name="Wingfield M.J."/>
            <person name="Wingfield B.D."/>
        </authorList>
    </citation>
    <scope>NUCLEOTIDE SEQUENCE [LARGE SCALE GENOMIC DNA]</scope>
    <source>
        <strain evidence="8 9">CMW 18300</strain>
    </source>
</reference>
<keyword evidence="9" id="KW-1185">Reference proteome</keyword>
<evidence type="ECO:0000256" key="4">
    <source>
        <dbReference type="ARBA" id="ARBA00023163"/>
    </source>
</evidence>
<sequence length="739" mass="82554">MDHDQQIKANKGPKACATCAKAKSRCIPGPADDVCERCHRLNKPCSAQTPAPPRKRKAPKPTRVAELEKRLEDLSARVESRQALPPTPSDSGSPVGLAAESLGPAAKKQRTWLVSQSPGFGYIFAGEDSEGQPEAQEDSVIRQRSPQRSPVPPQKTLGVATPVLWDDRDRTSRSSSFNHKQRQWCGNNLPHVLSAAASSSPQDTPKPGVEWPSGEEAEQLLDEYREHMEPIFPFIVIPRHLNSEQLRKERPYLWKAAIMQTLCLDASRQIPLGNELLNEIVTSSFLQPKKSFDLLQSLEILVAWFHVKLQSFQITNLLYLMRSMCVSLGFSESQEAMKHQEHDSTSLEQKRAFTGVYYLVTMIFTTNKKPDAFMNTTYLESCCRVIEEKMEHPTDELIAFLIRTQQLSQSISMTLAFRNTSLPLSMIIKSFQEQIGQLRVSIPERVRKHAAIKTQLHIAEILLYEVGINEELSASLPAPERLELLWECLKATRSMLEARFEVPMVDRPRQTCLASFDYTYAMLTSLKLSTLSLPGWDLGLVRRELDAAKFLDMQIHEVRFLLEKRSRGAWRPGGRHRGVRRDAATATATLDPLEALYKRLMELSVPLRAELAAAMERQNEGAAAAGAVLAAPTPSAAVEAGEAAAPAEVSVGEEQQQQQVQQQQQQQQHQLGAADPGMLDFTQDPEGPFWQDMYRVNEWETNFSSLFGWGLDDQGGPAYAVPSLDNPGTATSQIPVALR</sequence>
<dbReference type="CDD" id="cd12148">
    <property type="entry name" value="fungal_TF_MHR"/>
    <property type="match status" value="1"/>
</dbReference>
<name>A0ABR3W4K0_9PEZI</name>
<evidence type="ECO:0000313" key="8">
    <source>
        <dbReference type="EMBL" id="KAL1852818.1"/>
    </source>
</evidence>
<keyword evidence="3" id="KW-0238">DNA-binding</keyword>
<evidence type="ECO:0000256" key="6">
    <source>
        <dbReference type="SAM" id="MobiDB-lite"/>
    </source>
</evidence>
<keyword evidence="2" id="KW-0805">Transcription regulation</keyword>
<dbReference type="InterPro" id="IPR051089">
    <property type="entry name" value="prtT"/>
</dbReference>
<keyword evidence="5" id="KW-0539">Nucleus</keyword>
<dbReference type="PANTHER" id="PTHR31845:SF10">
    <property type="entry name" value="ZN(II)2CYS6 TRANSCRIPTION FACTOR (EUROFUNG)"/>
    <property type="match status" value="1"/>
</dbReference>
<dbReference type="PANTHER" id="PTHR31845">
    <property type="entry name" value="FINGER DOMAIN PROTEIN, PUTATIVE-RELATED"/>
    <property type="match status" value="1"/>
</dbReference>
<feature type="region of interest" description="Disordered" evidence="6">
    <location>
        <begin position="639"/>
        <end position="686"/>
    </location>
</feature>
<evidence type="ECO:0000256" key="5">
    <source>
        <dbReference type="ARBA" id="ARBA00023242"/>
    </source>
</evidence>
<dbReference type="Proteomes" id="UP001583177">
    <property type="component" value="Unassembled WGS sequence"/>
</dbReference>
<evidence type="ECO:0000313" key="9">
    <source>
        <dbReference type="Proteomes" id="UP001583177"/>
    </source>
</evidence>
<feature type="region of interest" description="Disordered" evidence="6">
    <location>
        <begin position="123"/>
        <end position="161"/>
    </location>
</feature>
<evidence type="ECO:0000259" key="7">
    <source>
        <dbReference type="PROSITE" id="PS00463"/>
    </source>
</evidence>
<dbReference type="InterPro" id="IPR001138">
    <property type="entry name" value="Zn2Cys6_DnaBD"/>
</dbReference>
<feature type="compositionally biased region" description="Basic and acidic residues" evidence="6">
    <location>
        <begin position="63"/>
        <end position="80"/>
    </location>
</feature>